<evidence type="ECO:0000256" key="1">
    <source>
        <dbReference type="SAM" id="SignalP"/>
    </source>
</evidence>
<dbReference type="AlphaFoldDB" id="A0A1V9G5Z0"/>
<evidence type="ECO:0000313" key="4">
    <source>
        <dbReference type="Proteomes" id="UP000192796"/>
    </source>
</evidence>
<gene>
    <name evidence="3" type="ORF">A3860_15055</name>
</gene>
<evidence type="ECO:0000259" key="2">
    <source>
        <dbReference type="Pfam" id="PF03865"/>
    </source>
</evidence>
<reference evidence="3 4" key="1">
    <citation type="submission" date="2016-03" db="EMBL/GenBank/DDBJ databases">
        <title>Niastella vici sp. nov., isolated from farmland soil.</title>
        <authorList>
            <person name="Chen L."/>
            <person name="Wang D."/>
            <person name="Yang S."/>
            <person name="Wang G."/>
        </authorList>
    </citation>
    <scope>NUCLEOTIDE SEQUENCE [LARGE SCALE GENOMIC DNA]</scope>
    <source>
        <strain evidence="3 4">DJ57</strain>
    </source>
</reference>
<feature type="chain" id="PRO_5012438585" description="Haemolysin activator HlyB C-terminal domain-containing protein" evidence="1">
    <location>
        <begin position="23"/>
        <end position="851"/>
    </location>
</feature>
<evidence type="ECO:0000313" key="3">
    <source>
        <dbReference type="EMBL" id="OQP65908.1"/>
    </source>
</evidence>
<dbReference type="RefSeq" id="WP_081145753.1">
    <property type="nucleotide sequence ID" value="NZ_LVYD01000013.1"/>
</dbReference>
<dbReference type="Gene3D" id="2.40.160.50">
    <property type="entry name" value="membrane protein fhac: a member of the omp85/tpsb transporter family"/>
    <property type="match status" value="1"/>
</dbReference>
<name>A0A1V9G5Z0_9BACT</name>
<organism evidence="3 4">
    <name type="scientific">Niastella vici</name>
    <dbReference type="NCBI Taxonomy" id="1703345"/>
    <lineage>
        <taxon>Bacteria</taxon>
        <taxon>Pseudomonadati</taxon>
        <taxon>Bacteroidota</taxon>
        <taxon>Chitinophagia</taxon>
        <taxon>Chitinophagales</taxon>
        <taxon>Chitinophagaceae</taxon>
        <taxon>Niastella</taxon>
    </lineage>
</organism>
<feature type="domain" description="Haemolysin activator HlyB C-terminal" evidence="2">
    <location>
        <begin position="749"/>
        <end position="816"/>
    </location>
</feature>
<feature type="signal peptide" evidence="1">
    <location>
        <begin position="1"/>
        <end position="22"/>
    </location>
</feature>
<dbReference type="EMBL" id="LVYD01000013">
    <property type="protein sequence ID" value="OQP65908.1"/>
    <property type="molecule type" value="Genomic_DNA"/>
</dbReference>
<dbReference type="Proteomes" id="UP000192796">
    <property type="component" value="Unassembled WGS sequence"/>
</dbReference>
<dbReference type="OrthoDB" id="333971at2"/>
<sequence>MPRHVRSYIHLWLILVSLNSTAQQLAADTATHKLIAASPVYQRPPLFQKLWGRNHRVEWATPVCVPILKLDTAYGGLIPYKIGGGNESKSLRLHTKEGKEYVLRSINKSRTEVIPPGFKGTFLEDIVNDGISMSHPYGGFAVPVMMKHAGLYHTWPKLVYLPEQKALDTFNTKFANDLYMLEQKPEGDWHEAGNLGNFRAFYSTEEVLAKLKMSNTYSVDQRAFVKARLFDILIGDWDRHEGNWSWGEVTVRGGTQFKPIPKDRDQSFFYHNGLIIDRIIQGSGLSFMQHFDDELEKPYVLSSSARYIDRAFTNALTLEDWLREGEALQKELTDSVIVHSVAQLPPEVYALKGEEIVDRLKARREQIPAFTKKHYLFIAKEVEVIGSNEREYFEVTGKGEETVVTVFRISNHGDKAKTPYYKRSFKPTETKEIRLFGINGEDVYEVNNRVKDITIRIIGGPGKDSIVQSKRPVHIYDDADNVFHTTAAHMHLSKDTSIHNWDYKWFNYNKKGFKPVLFYNNADRIFVGLNYRILKNKWRHEPYASRNTFGVRYSISQNAMSVFWEGLYPNVIGRWNLAIRADYDAIRWTNFYGTGNETKSLTTNVNYYRMQSEEWFASAGLNRNFGRSAVQVTGYYQQVRTLYNSDRYFSKVFSHNDEVFEINPYAGLQLTYSYVRLKDSVVPEKGFTFLANAIYANNFKQNEFFQRYNAQLFAWFPLVQHVSLAVRLGGETIVNDDVLNSGQPYEHAIIGGPRTLRGYRRERFWGKTAFYNSNELRYIIPFRSYLMTGKIGAFAFFDQGRVWMPDEKSNKMHISWGPGIMLAPFNKYNVSATYGITEEIRLVQLRLNKTF</sequence>
<keyword evidence="1" id="KW-0732">Signal</keyword>
<dbReference type="STRING" id="1703345.A3860_15055"/>
<dbReference type="InterPro" id="IPR005565">
    <property type="entry name" value="Hemolysn_activator_HlyB_C"/>
</dbReference>
<proteinExistence type="predicted"/>
<comment type="caution">
    <text evidence="3">The sequence shown here is derived from an EMBL/GenBank/DDBJ whole genome shotgun (WGS) entry which is preliminary data.</text>
</comment>
<accession>A0A1V9G5Z0</accession>
<dbReference type="Pfam" id="PF03865">
    <property type="entry name" value="ShlB"/>
    <property type="match status" value="1"/>
</dbReference>
<protein>
    <recommendedName>
        <fullName evidence="2">Haemolysin activator HlyB C-terminal domain-containing protein</fullName>
    </recommendedName>
</protein>
<keyword evidence="4" id="KW-1185">Reference proteome</keyword>